<comment type="similarity">
    <text evidence="5">Belongs to the YciB family.</text>
</comment>
<name>A0A450WKH3_9GAMM</name>
<keyword evidence="4 5" id="KW-0472">Membrane</keyword>
<gene>
    <name evidence="5" type="primary">yciB</name>
    <name evidence="6" type="ORF">BECKLPF1236A_GA0070988_101732</name>
    <name evidence="7" type="ORF">BECKLPF1236C_GA0070990_104071</name>
</gene>
<evidence type="ECO:0000256" key="1">
    <source>
        <dbReference type="ARBA" id="ARBA00022475"/>
    </source>
</evidence>
<feature type="transmembrane region" description="Helical" evidence="5">
    <location>
        <begin position="177"/>
        <end position="196"/>
    </location>
</feature>
<keyword evidence="2 5" id="KW-0812">Transmembrane</keyword>
<evidence type="ECO:0000256" key="5">
    <source>
        <dbReference type="HAMAP-Rule" id="MF_00189"/>
    </source>
</evidence>
<keyword evidence="1 5" id="KW-1003">Cell membrane</keyword>
<dbReference type="EMBL" id="CAADFP010000407">
    <property type="protein sequence ID" value="VFK35677.1"/>
    <property type="molecule type" value="Genomic_DNA"/>
</dbReference>
<protein>
    <recommendedName>
        <fullName evidence="5">Inner membrane-spanning protein YciB</fullName>
    </recommendedName>
</protein>
<evidence type="ECO:0000256" key="2">
    <source>
        <dbReference type="ARBA" id="ARBA00022692"/>
    </source>
</evidence>
<feature type="transmembrane region" description="Helical" evidence="5">
    <location>
        <begin position="47"/>
        <end position="68"/>
    </location>
</feature>
<reference evidence="6" key="1">
    <citation type="submission" date="2019-02" db="EMBL/GenBank/DDBJ databases">
        <authorList>
            <person name="Gruber-Vodicka R. H."/>
            <person name="Seah K. B. B."/>
        </authorList>
    </citation>
    <scope>NUCLEOTIDE SEQUENCE</scope>
    <source>
        <strain evidence="6">BECK_S312</strain>
        <strain evidence="7">BECK_S426</strain>
    </source>
</reference>
<proteinExistence type="inferred from homology"/>
<keyword evidence="5" id="KW-0997">Cell inner membrane</keyword>
<dbReference type="NCBIfam" id="NF001325">
    <property type="entry name" value="PRK00259.1-3"/>
    <property type="match status" value="1"/>
</dbReference>
<dbReference type="AlphaFoldDB" id="A0A450WKH3"/>
<evidence type="ECO:0000313" key="7">
    <source>
        <dbReference type="EMBL" id="VFK35677.1"/>
    </source>
</evidence>
<evidence type="ECO:0000256" key="3">
    <source>
        <dbReference type="ARBA" id="ARBA00022989"/>
    </source>
</evidence>
<dbReference type="InterPro" id="IPR006008">
    <property type="entry name" value="YciB"/>
</dbReference>
<dbReference type="GO" id="GO:0005886">
    <property type="term" value="C:plasma membrane"/>
    <property type="evidence" value="ECO:0007669"/>
    <property type="project" value="UniProtKB-SubCell"/>
</dbReference>
<organism evidence="6">
    <name type="scientific">Candidatus Kentrum sp. LPFa</name>
    <dbReference type="NCBI Taxonomy" id="2126335"/>
    <lineage>
        <taxon>Bacteria</taxon>
        <taxon>Pseudomonadati</taxon>
        <taxon>Pseudomonadota</taxon>
        <taxon>Gammaproteobacteria</taxon>
        <taxon>Candidatus Kentrum</taxon>
    </lineage>
</organism>
<dbReference type="Pfam" id="PF04279">
    <property type="entry name" value="IspA"/>
    <property type="match status" value="1"/>
</dbReference>
<accession>A0A450WKH3</accession>
<comment type="subcellular location">
    <subcellularLocation>
        <location evidence="5">Cell inner membrane</location>
        <topology evidence="5">Multi-pass membrane protein</topology>
    </subcellularLocation>
</comment>
<comment type="function">
    <text evidence="5">Plays a role in cell envelope biogenesis, maintenance of cell envelope integrity and membrane homeostasis.</text>
</comment>
<dbReference type="PANTHER" id="PTHR36917">
    <property type="entry name" value="INTRACELLULAR SEPTATION PROTEIN A-RELATED"/>
    <property type="match status" value="1"/>
</dbReference>
<keyword evidence="3 5" id="KW-1133">Transmembrane helix</keyword>
<feature type="transmembrane region" description="Helical" evidence="5">
    <location>
        <begin position="106"/>
        <end position="127"/>
    </location>
</feature>
<dbReference type="HAMAP" id="MF_00189">
    <property type="entry name" value="YciB"/>
    <property type="match status" value="1"/>
</dbReference>
<evidence type="ECO:0000313" key="6">
    <source>
        <dbReference type="EMBL" id="VFK17532.1"/>
    </source>
</evidence>
<dbReference type="EMBL" id="CAADFM010000173">
    <property type="protein sequence ID" value="VFK17532.1"/>
    <property type="molecule type" value="Genomic_DNA"/>
</dbReference>
<sequence length="203" mass="23508">MKFLFDSFPIALFFLAFWFYDECKGWLADLGIDPAMLTLHENAATEGILAATIVAIVATFLQVGISWLRRHRVENMHLITLALLVVLGGATLLFKEEIFIKWKPTAVNWLFALVFWGSRFIGGKPLIRRMMESNVQLPTAVWERLNRSWITFFLAMGLLNLYVIYHFSTEFWVNFKLFGLLGLTLVFVIGQSFYLVRYMKPQP</sequence>
<evidence type="ECO:0000256" key="4">
    <source>
        <dbReference type="ARBA" id="ARBA00023136"/>
    </source>
</evidence>
<feature type="transmembrane region" description="Helical" evidence="5">
    <location>
        <begin position="148"/>
        <end position="165"/>
    </location>
</feature>
<dbReference type="PANTHER" id="PTHR36917:SF1">
    <property type="entry name" value="INNER MEMBRANE-SPANNING PROTEIN YCIB"/>
    <property type="match status" value="1"/>
</dbReference>
<feature type="transmembrane region" description="Helical" evidence="5">
    <location>
        <begin position="75"/>
        <end position="94"/>
    </location>
</feature>